<evidence type="ECO:0000313" key="2">
    <source>
        <dbReference type="Proteomes" id="UP000231901"/>
    </source>
</evidence>
<dbReference type="KEGG" id="dfn:CVE23_03115"/>
<gene>
    <name evidence="1" type="ORF">CVE23_03115</name>
</gene>
<sequence length="77" mass="8420">MIVARPWYDHEPDLLAGCESLSLIVKDLDGNIVGIFPPPSGGWTHDALESFDYDALSHDAWDAYLGSDANWIGSSEV</sequence>
<dbReference type="Proteomes" id="UP000231901">
    <property type="component" value="Chromosome"/>
</dbReference>
<keyword evidence="2" id="KW-1185">Reference proteome</keyword>
<protein>
    <submittedName>
        <fullName evidence="1">Uncharacterized protein</fullName>
    </submittedName>
</protein>
<name>A0A2K8QHR8_9GAMM</name>
<organism evidence="1 2">
    <name type="scientific">Dickeya fangzhongdai</name>
    <dbReference type="NCBI Taxonomy" id="1778540"/>
    <lineage>
        <taxon>Bacteria</taxon>
        <taxon>Pseudomonadati</taxon>
        <taxon>Pseudomonadota</taxon>
        <taxon>Gammaproteobacteria</taxon>
        <taxon>Enterobacterales</taxon>
        <taxon>Pectobacteriaceae</taxon>
        <taxon>Dickeya</taxon>
    </lineage>
</organism>
<dbReference type="EMBL" id="CP025003">
    <property type="protein sequence ID" value="ATZ93053.1"/>
    <property type="molecule type" value="Genomic_DNA"/>
</dbReference>
<dbReference type="GeneID" id="66563331"/>
<dbReference type="RefSeq" id="WP_024109656.1">
    <property type="nucleotide sequence ID" value="NZ_BMJF01000003.1"/>
</dbReference>
<proteinExistence type="predicted"/>
<reference evidence="2" key="1">
    <citation type="journal article" date="2018" name="Genome Announc.">
        <title>Complete genome sequence of a Dickeya fangzhongdai type strain causing bleeding canker of pear tree trunks.</title>
        <authorList>
            <person name="Zhao Y."/>
            <person name="Tian Y."/>
            <person name="Li X."/>
            <person name="Hu B."/>
        </authorList>
    </citation>
    <scope>NUCLEOTIDE SEQUENCE [LARGE SCALE GENOMIC DNA]</scope>
    <source>
        <strain evidence="2">DSM 101947</strain>
    </source>
</reference>
<dbReference type="AlphaFoldDB" id="A0A2K8QHR8"/>
<accession>A0A2K8QHR8</accession>
<evidence type="ECO:0000313" key="1">
    <source>
        <dbReference type="EMBL" id="ATZ93053.1"/>
    </source>
</evidence>